<accession>A0A0F9F6U0</accession>
<comment type="caution">
    <text evidence="3">The sequence shown here is derived from an EMBL/GenBank/DDBJ whole genome shotgun (WGS) entry which is preliminary data.</text>
</comment>
<dbReference type="AlphaFoldDB" id="A0A0F9F6U0"/>
<sequence>MTEKTAVEELKDIEEKRKELKQKIVSDKIEKKEKESLMREAREETLDARREILDHILFKIYNYNKLGKADRLKINIFQEIIDTLNNPGGKNEKQ</sequence>
<evidence type="ECO:0000313" key="3">
    <source>
        <dbReference type="EMBL" id="KKL82119.1"/>
    </source>
</evidence>
<name>A0A0F9F6U0_9ZZZZ</name>
<evidence type="ECO:0000313" key="2">
    <source>
        <dbReference type="EMBL" id="KKL45547.1"/>
    </source>
</evidence>
<protein>
    <submittedName>
        <fullName evidence="3">Uncharacterized protein</fullName>
    </submittedName>
</protein>
<dbReference type="EMBL" id="LAZR01034347">
    <property type="protein sequence ID" value="KKL45547.1"/>
    <property type="molecule type" value="Genomic_DNA"/>
</dbReference>
<organism evidence="3">
    <name type="scientific">marine sediment metagenome</name>
    <dbReference type="NCBI Taxonomy" id="412755"/>
    <lineage>
        <taxon>unclassified sequences</taxon>
        <taxon>metagenomes</taxon>
        <taxon>ecological metagenomes</taxon>
    </lineage>
</organism>
<feature type="coiled-coil region" evidence="1">
    <location>
        <begin position="3"/>
        <end position="51"/>
    </location>
</feature>
<reference evidence="3" key="1">
    <citation type="journal article" date="2015" name="Nature">
        <title>Complex archaea that bridge the gap between prokaryotes and eukaryotes.</title>
        <authorList>
            <person name="Spang A."/>
            <person name="Saw J.H."/>
            <person name="Jorgensen S.L."/>
            <person name="Zaremba-Niedzwiedzka K."/>
            <person name="Martijn J."/>
            <person name="Lind A.E."/>
            <person name="van Eijk R."/>
            <person name="Schleper C."/>
            <person name="Guy L."/>
            <person name="Ettema T.J."/>
        </authorList>
    </citation>
    <scope>NUCLEOTIDE SEQUENCE</scope>
</reference>
<evidence type="ECO:0000256" key="1">
    <source>
        <dbReference type="SAM" id="Coils"/>
    </source>
</evidence>
<proteinExistence type="predicted"/>
<gene>
    <name evidence="3" type="ORF">LCGC14_1987940</name>
    <name evidence="2" type="ORF">LCGC14_2354590</name>
</gene>
<keyword evidence="1" id="KW-0175">Coiled coil</keyword>
<dbReference type="EMBL" id="LAZR01022360">
    <property type="protein sequence ID" value="KKL82119.1"/>
    <property type="molecule type" value="Genomic_DNA"/>
</dbReference>